<dbReference type="InterPro" id="IPR032710">
    <property type="entry name" value="NTF2-like_dom_sf"/>
</dbReference>
<feature type="chain" id="PRO_5019102083" evidence="1">
    <location>
        <begin position="21"/>
        <end position="152"/>
    </location>
</feature>
<feature type="signal peptide" evidence="1">
    <location>
        <begin position="1"/>
        <end position="20"/>
    </location>
</feature>
<dbReference type="Gene3D" id="3.10.450.50">
    <property type="match status" value="1"/>
</dbReference>
<dbReference type="RefSeq" id="WP_129604329.1">
    <property type="nucleotide sequence ID" value="NZ_CP035544.1"/>
</dbReference>
<gene>
    <name evidence="2" type="ORF">EQY75_07170</name>
</gene>
<name>A0A411EA44_9FLAO</name>
<keyword evidence="3" id="KW-1185">Reference proteome</keyword>
<dbReference type="OrthoDB" id="117186at2"/>
<accession>A0A411EA44</accession>
<dbReference type="KEGG" id="mur:EQY75_07170"/>
<keyword evidence="1" id="KW-0732">Signal</keyword>
<evidence type="ECO:0000256" key="1">
    <source>
        <dbReference type="SAM" id="SignalP"/>
    </source>
</evidence>
<organism evidence="2 3">
    <name type="scientific">Muriicola soli</name>
    <dbReference type="NCBI Taxonomy" id="2507538"/>
    <lineage>
        <taxon>Bacteria</taxon>
        <taxon>Pseudomonadati</taxon>
        <taxon>Bacteroidota</taxon>
        <taxon>Flavobacteriia</taxon>
        <taxon>Flavobacteriales</taxon>
        <taxon>Flavobacteriaceae</taxon>
        <taxon>Muriicola</taxon>
    </lineage>
</organism>
<dbReference type="SUPFAM" id="SSF54427">
    <property type="entry name" value="NTF2-like"/>
    <property type="match status" value="1"/>
</dbReference>
<evidence type="ECO:0000313" key="3">
    <source>
        <dbReference type="Proteomes" id="UP000290889"/>
    </source>
</evidence>
<dbReference type="Proteomes" id="UP000290889">
    <property type="component" value="Chromosome"/>
</dbReference>
<evidence type="ECO:0000313" key="2">
    <source>
        <dbReference type="EMBL" id="QBA64330.1"/>
    </source>
</evidence>
<dbReference type="AlphaFoldDB" id="A0A411EA44"/>
<sequence>MKNYLVLLFLFAITIGSAQQSPEESVKKTVKDFFEAFHSRDSAQLVDKVSPGIRMQTIGKSAAGLDSVVTVPFERFVQSIVSIPDSVQFQERLLSISVRVDNNMAQAWTPYEFRINGSLSHCGVNSFQLFKAEEDWKILYIIDTRRKEGCEN</sequence>
<reference evidence="2 3" key="1">
    <citation type="submission" date="2019-01" db="EMBL/GenBank/DDBJ databases">
        <title>Muriicola soli sp. nov., isolated from soil.</title>
        <authorList>
            <person name="Kang H.J."/>
            <person name="Kim S.B."/>
        </authorList>
    </citation>
    <scope>NUCLEOTIDE SEQUENCE [LARGE SCALE GENOMIC DNA]</scope>
    <source>
        <strain evidence="2 3">MMS17-SY002</strain>
    </source>
</reference>
<proteinExistence type="predicted"/>
<protein>
    <submittedName>
        <fullName evidence="2">Nuclear transport factor 2 family protein</fullName>
    </submittedName>
</protein>
<dbReference type="EMBL" id="CP035544">
    <property type="protein sequence ID" value="QBA64330.1"/>
    <property type="molecule type" value="Genomic_DNA"/>
</dbReference>